<dbReference type="InterPro" id="IPR005467">
    <property type="entry name" value="His_kinase_dom"/>
</dbReference>
<name>A0A2W4VTJ8_9CYAN</name>
<dbReference type="Pfam" id="PF00672">
    <property type="entry name" value="HAMP"/>
    <property type="match status" value="1"/>
</dbReference>
<dbReference type="SUPFAM" id="SSF47384">
    <property type="entry name" value="Homodimeric domain of signal transducing histidine kinase"/>
    <property type="match status" value="1"/>
</dbReference>
<dbReference type="FunFam" id="3.30.565.10:FF:000006">
    <property type="entry name" value="Sensor histidine kinase WalK"/>
    <property type="match status" value="1"/>
</dbReference>
<dbReference type="GO" id="GO:0005886">
    <property type="term" value="C:plasma membrane"/>
    <property type="evidence" value="ECO:0007669"/>
    <property type="project" value="TreeGrafter"/>
</dbReference>
<feature type="domain" description="HAMP" evidence="13">
    <location>
        <begin position="209"/>
        <end position="262"/>
    </location>
</feature>
<dbReference type="SUPFAM" id="SSF55874">
    <property type="entry name" value="ATPase domain of HSP90 chaperone/DNA topoisomerase II/histidine kinase"/>
    <property type="match status" value="1"/>
</dbReference>
<keyword evidence="6 11" id="KW-0812">Transmembrane</keyword>
<evidence type="ECO:0000256" key="9">
    <source>
        <dbReference type="ARBA" id="ARBA00023012"/>
    </source>
</evidence>
<dbReference type="PRINTS" id="PR00344">
    <property type="entry name" value="BCTRLSENSOR"/>
</dbReference>
<evidence type="ECO:0000313" key="14">
    <source>
        <dbReference type="EMBL" id="PZO32949.1"/>
    </source>
</evidence>
<dbReference type="Gene3D" id="1.10.287.130">
    <property type="match status" value="1"/>
</dbReference>
<dbReference type="SMART" id="SM00387">
    <property type="entry name" value="HATPase_c"/>
    <property type="match status" value="1"/>
</dbReference>
<evidence type="ECO:0000256" key="6">
    <source>
        <dbReference type="ARBA" id="ARBA00022692"/>
    </source>
</evidence>
<dbReference type="PANTHER" id="PTHR45436">
    <property type="entry name" value="SENSOR HISTIDINE KINASE YKOH"/>
    <property type="match status" value="1"/>
</dbReference>
<reference evidence="15" key="1">
    <citation type="submission" date="2018-04" db="EMBL/GenBank/DDBJ databases">
        <authorList>
            <person name="Cornet L."/>
        </authorList>
    </citation>
    <scope>NUCLEOTIDE SEQUENCE [LARGE SCALE GENOMIC DNA]</scope>
</reference>
<dbReference type="CDD" id="cd00075">
    <property type="entry name" value="HATPase"/>
    <property type="match status" value="1"/>
</dbReference>
<dbReference type="GO" id="GO:0000155">
    <property type="term" value="F:phosphorelay sensor kinase activity"/>
    <property type="evidence" value="ECO:0007669"/>
    <property type="project" value="InterPro"/>
</dbReference>
<protein>
    <recommendedName>
        <fullName evidence="3">histidine kinase</fullName>
        <ecNumber evidence="3">2.7.13.3</ecNumber>
    </recommendedName>
</protein>
<feature type="domain" description="Histidine kinase" evidence="12">
    <location>
        <begin position="270"/>
        <end position="486"/>
    </location>
</feature>
<dbReference type="EMBL" id="QBMN01000283">
    <property type="protein sequence ID" value="PZO32949.1"/>
    <property type="molecule type" value="Genomic_DNA"/>
</dbReference>
<dbReference type="AlphaFoldDB" id="A0A2W4VTJ8"/>
<dbReference type="InterPro" id="IPR003660">
    <property type="entry name" value="HAMP_dom"/>
</dbReference>
<feature type="transmembrane region" description="Helical" evidence="11">
    <location>
        <begin position="30"/>
        <end position="51"/>
    </location>
</feature>
<dbReference type="PROSITE" id="PS50109">
    <property type="entry name" value="HIS_KIN"/>
    <property type="match status" value="1"/>
</dbReference>
<evidence type="ECO:0000256" key="7">
    <source>
        <dbReference type="ARBA" id="ARBA00022777"/>
    </source>
</evidence>
<dbReference type="InterPro" id="IPR003661">
    <property type="entry name" value="HisK_dim/P_dom"/>
</dbReference>
<evidence type="ECO:0000256" key="10">
    <source>
        <dbReference type="ARBA" id="ARBA00023136"/>
    </source>
</evidence>
<evidence type="ECO:0000259" key="12">
    <source>
        <dbReference type="PROSITE" id="PS50109"/>
    </source>
</evidence>
<evidence type="ECO:0000256" key="2">
    <source>
        <dbReference type="ARBA" id="ARBA00004370"/>
    </source>
</evidence>
<comment type="subcellular location">
    <subcellularLocation>
        <location evidence="2">Membrane</location>
    </subcellularLocation>
</comment>
<dbReference type="InterPro" id="IPR004358">
    <property type="entry name" value="Sig_transdc_His_kin-like_C"/>
</dbReference>
<evidence type="ECO:0000256" key="4">
    <source>
        <dbReference type="ARBA" id="ARBA00022553"/>
    </source>
</evidence>
<evidence type="ECO:0000256" key="3">
    <source>
        <dbReference type="ARBA" id="ARBA00012438"/>
    </source>
</evidence>
<keyword evidence="8 11" id="KW-1133">Transmembrane helix</keyword>
<dbReference type="Pfam" id="PF00512">
    <property type="entry name" value="HisKA"/>
    <property type="match status" value="1"/>
</dbReference>
<dbReference type="PANTHER" id="PTHR45436:SF5">
    <property type="entry name" value="SENSOR HISTIDINE KINASE TRCS"/>
    <property type="match status" value="1"/>
</dbReference>
<keyword evidence="7 14" id="KW-0418">Kinase</keyword>
<accession>A0A2W4VTJ8</accession>
<sequence>MAYSWLQPLTPLRHLLRGRKIDPGSLQTRLTAGVVLTSLVGVGTVTAWMSWRMQRIVLDSHRQRTALVADRLQEDVRYYSATMPPQEALIKVIDYRATGDLAIWVDGAGGDRLAESETLTMGSWQTAGVSEALVNTPIPMGTEIMPMANWQLVVCAEPLELAGLPAATLYIANDITADYQGLQRVVRMLLLTSLGLISLLAAAFALYIRRALSPIRQLNRLAGQVTADTLDQPLSIEAAPTELQELVRTYNLMLARLAKAWGQQKRLVNDVSHELRTPLSLVQGYLESTLRRGQNLTAAQREGLEIAAAEADRTTRLLSEILDLARLSNGQGKLYLELTDLSDIIREAVATATQSQADAPQAQIAVVAPDSVVAQVDRQKLLTILVELIDNALRYGSSHQPVRVSLSSQGSWATVQVQDHGPGIPAQCQGDIFDPFYRLDEARSRLSGGTGLGLTLVRSLVEAMGGSVTVESQTNQGSRFILHIPI</sequence>
<dbReference type="Pfam" id="PF02518">
    <property type="entry name" value="HATPase_c"/>
    <property type="match status" value="1"/>
</dbReference>
<comment type="catalytic activity">
    <reaction evidence="1">
        <text>ATP + protein L-histidine = ADP + protein N-phospho-L-histidine.</text>
        <dbReference type="EC" id="2.7.13.3"/>
    </reaction>
</comment>
<dbReference type="Proteomes" id="UP000249081">
    <property type="component" value="Unassembled WGS sequence"/>
</dbReference>
<dbReference type="InterPro" id="IPR036890">
    <property type="entry name" value="HATPase_C_sf"/>
</dbReference>
<dbReference type="SMART" id="SM00304">
    <property type="entry name" value="HAMP"/>
    <property type="match status" value="1"/>
</dbReference>
<dbReference type="InterPro" id="IPR036097">
    <property type="entry name" value="HisK_dim/P_sf"/>
</dbReference>
<reference evidence="14 15" key="2">
    <citation type="submission" date="2018-06" db="EMBL/GenBank/DDBJ databases">
        <title>Metagenomic assembly of (sub)arctic Cyanobacteria and their associated microbiome from non-axenic cultures.</title>
        <authorList>
            <person name="Baurain D."/>
        </authorList>
    </citation>
    <scope>NUCLEOTIDE SEQUENCE [LARGE SCALE GENOMIC DNA]</scope>
    <source>
        <strain evidence="14">ULC041bin1</strain>
    </source>
</reference>
<dbReference type="InterPro" id="IPR050428">
    <property type="entry name" value="TCS_sensor_his_kinase"/>
</dbReference>
<evidence type="ECO:0000259" key="13">
    <source>
        <dbReference type="PROSITE" id="PS50885"/>
    </source>
</evidence>
<dbReference type="InterPro" id="IPR003594">
    <property type="entry name" value="HATPase_dom"/>
</dbReference>
<evidence type="ECO:0000256" key="8">
    <source>
        <dbReference type="ARBA" id="ARBA00022989"/>
    </source>
</evidence>
<feature type="transmembrane region" description="Helical" evidence="11">
    <location>
        <begin position="188"/>
        <end position="208"/>
    </location>
</feature>
<evidence type="ECO:0000313" key="15">
    <source>
        <dbReference type="Proteomes" id="UP000249081"/>
    </source>
</evidence>
<dbReference type="CDD" id="cd00082">
    <property type="entry name" value="HisKA"/>
    <property type="match status" value="1"/>
</dbReference>
<evidence type="ECO:0000256" key="1">
    <source>
        <dbReference type="ARBA" id="ARBA00000085"/>
    </source>
</evidence>
<keyword evidence="9" id="KW-0902">Two-component regulatory system</keyword>
<dbReference type="SMART" id="SM00388">
    <property type="entry name" value="HisKA"/>
    <property type="match status" value="1"/>
</dbReference>
<comment type="caution">
    <text evidence="14">The sequence shown here is derived from an EMBL/GenBank/DDBJ whole genome shotgun (WGS) entry which is preliminary data.</text>
</comment>
<dbReference type="EC" id="2.7.13.3" evidence="3"/>
<evidence type="ECO:0000256" key="5">
    <source>
        <dbReference type="ARBA" id="ARBA00022679"/>
    </source>
</evidence>
<dbReference type="Gene3D" id="3.30.565.10">
    <property type="entry name" value="Histidine kinase-like ATPase, C-terminal domain"/>
    <property type="match status" value="1"/>
</dbReference>
<organism evidence="14 15">
    <name type="scientific">Shackletoniella antarctica</name>
    <dbReference type="NCBI Taxonomy" id="268115"/>
    <lineage>
        <taxon>Bacteria</taxon>
        <taxon>Bacillati</taxon>
        <taxon>Cyanobacteriota</taxon>
        <taxon>Cyanophyceae</taxon>
        <taxon>Oculatellales</taxon>
        <taxon>Oculatellaceae</taxon>
        <taxon>Shackletoniella</taxon>
    </lineage>
</organism>
<gene>
    <name evidence="14" type="ORF">DCF17_22510</name>
</gene>
<evidence type="ECO:0000256" key="11">
    <source>
        <dbReference type="SAM" id="Phobius"/>
    </source>
</evidence>
<dbReference type="Gene3D" id="6.10.340.10">
    <property type="match status" value="1"/>
</dbReference>
<proteinExistence type="predicted"/>
<keyword evidence="4" id="KW-0597">Phosphoprotein</keyword>
<keyword evidence="10 11" id="KW-0472">Membrane</keyword>
<keyword evidence="5" id="KW-0808">Transferase</keyword>
<dbReference type="PROSITE" id="PS50885">
    <property type="entry name" value="HAMP"/>
    <property type="match status" value="1"/>
</dbReference>